<accession>A0A2N6NIW4</accession>
<protein>
    <submittedName>
        <fullName evidence="1">Uncharacterized protein</fullName>
    </submittedName>
</protein>
<evidence type="ECO:0000313" key="1">
    <source>
        <dbReference type="EMBL" id="PMB67227.1"/>
    </source>
</evidence>
<organism evidence="1 2">
    <name type="scientific">Beauveria bassiana</name>
    <name type="common">White muscardine disease fungus</name>
    <name type="synonym">Tritirachium shiotae</name>
    <dbReference type="NCBI Taxonomy" id="176275"/>
    <lineage>
        <taxon>Eukaryota</taxon>
        <taxon>Fungi</taxon>
        <taxon>Dikarya</taxon>
        <taxon>Ascomycota</taxon>
        <taxon>Pezizomycotina</taxon>
        <taxon>Sordariomycetes</taxon>
        <taxon>Hypocreomycetidae</taxon>
        <taxon>Hypocreales</taxon>
        <taxon>Cordycipitaceae</taxon>
        <taxon>Beauveria</taxon>
    </lineage>
</organism>
<evidence type="ECO:0000313" key="2">
    <source>
        <dbReference type="Proteomes" id="UP000235728"/>
    </source>
</evidence>
<name>A0A2N6NIW4_BEABA</name>
<comment type="caution">
    <text evidence="1">The sequence shown here is derived from an EMBL/GenBank/DDBJ whole genome shotgun (WGS) entry which is preliminary data.</text>
</comment>
<dbReference type="Proteomes" id="UP000235728">
    <property type="component" value="Unassembled WGS sequence"/>
</dbReference>
<sequence>MPAIIEWTEGRKNLTREIADDDKTGEPIQTAWDFARGDPVTMSCAIYCDQRTTRGASTHKGM</sequence>
<dbReference type="AlphaFoldDB" id="A0A2N6NIW4"/>
<dbReference type="EMBL" id="MRVG01000007">
    <property type="protein sequence ID" value="PMB67227.1"/>
    <property type="molecule type" value="Genomic_DNA"/>
</dbReference>
<gene>
    <name evidence="1" type="ORF">BM221_006890</name>
</gene>
<reference evidence="1 2" key="1">
    <citation type="journal article" date="2016" name="Appl. Microbiol. Biotechnol.">
        <title>Characterization of T-DNA insertion mutants with decreased virulence in the entomopathogenic fungus Beauveria bassiana JEF-007.</title>
        <authorList>
            <person name="Kim S."/>
            <person name="Lee S.J."/>
            <person name="Nai Y.S."/>
            <person name="Yu J.S."/>
            <person name="Lee M.R."/>
            <person name="Yang Y.T."/>
            <person name="Kim J.S."/>
        </authorList>
    </citation>
    <scope>NUCLEOTIDE SEQUENCE [LARGE SCALE GENOMIC DNA]</scope>
    <source>
        <strain evidence="1 2">JEF-007</strain>
    </source>
</reference>
<proteinExistence type="predicted"/>